<dbReference type="EMBL" id="OX459957">
    <property type="protein sequence ID" value="CAI9163147.1"/>
    <property type="molecule type" value="Genomic_DNA"/>
</dbReference>
<reference evidence="2" key="1">
    <citation type="submission" date="2023-04" db="EMBL/GenBank/DDBJ databases">
        <authorList>
            <consortium name="ELIXIR-Norway"/>
        </authorList>
    </citation>
    <scope>NUCLEOTIDE SEQUENCE [LARGE SCALE GENOMIC DNA]</scope>
</reference>
<evidence type="ECO:0000313" key="2">
    <source>
        <dbReference type="EMBL" id="CAI9163147.1"/>
    </source>
</evidence>
<gene>
    <name evidence="2" type="ORF">MRATA1EN1_LOCUS12109</name>
</gene>
<keyword evidence="3" id="KW-1185">Reference proteome</keyword>
<dbReference type="Proteomes" id="UP001176941">
    <property type="component" value="Chromosome 21"/>
</dbReference>
<evidence type="ECO:0000313" key="3">
    <source>
        <dbReference type="Proteomes" id="UP001176941"/>
    </source>
</evidence>
<name>A0ABN8YNJ5_RANTA</name>
<protein>
    <submittedName>
        <fullName evidence="2">Uncharacterized protein</fullName>
    </submittedName>
</protein>
<feature type="region of interest" description="Disordered" evidence="1">
    <location>
        <begin position="79"/>
        <end position="103"/>
    </location>
</feature>
<evidence type="ECO:0000256" key="1">
    <source>
        <dbReference type="SAM" id="MobiDB-lite"/>
    </source>
</evidence>
<feature type="compositionally biased region" description="Basic and acidic residues" evidence="1">
    <location>
        <begin position="1"/>
        <end position="13"/>
    </location>
</feature>
<proteinExistence type="predicted"/>
<accession>A0ABN8YNJ5</accession>
<sequence length="185" mass="19688">MRVREAGSAEKYAHAQTKTARRPPPLPHLLKGSASAPNSSLPPRRATHAAKGLPPRECAHATNVVATLRHNIVRTPKIASAHSAQSPGNRHKQGSPGTAPLALPILSLGHLPRAGRDQTPASGSRLARVPVHPTVALATASVPLIRRGRDVRTPKRMTGWLNECLSGEATEVKPFARKGTLRFLG</sequence>
<organism evidence="2 3">
    <name type="scientific">Rangifer tarandus platyrhynchus</name>
    <name type="common">Svalbard reindeer</name>
    <dbReference type="NCBI Taxonomy" id="3082113"/>
    <lineage>
        <taxon>Eukaryota</taxon>
        <taxon>Metazoa</taxon>
        <taxon>Chordata</taxon>
        <taxon>Craniata</taxon>
        <taxon>Vertebrata</taxon>
        <taxon>Euteleostomi</taxon>
        <taxon>Mammalia</taxon>
        <taxon>Eutheria</taxon>
        <taxon>Laurasiatheria</taxon>
        <taxon>Artiodactyla</taxon>
        <taxon>Ruminantia</taxon>
        <taxon>Pecora</taxon>
        <taxon>Cervidae</taxon>
        <taxon>Odocoileinae</taxon>
        <taxon>Rangifer</taxon>
    </lineage>
</organism>
<feature type="region of interest" description="Disordered" evidence="1">
    <location>
        <begin position="1"/>
        <end position="58"/>
    </location>
</feature>